<protein>
    <submittedName>
        <fullName evidence="1">Uncharacterized protein</fullName>
    </submittedName>
</protein>
<sequence>MKAVTFFRAQSRSPYNRFKGRSLLYKLWFKVTYGQAIKVLVGKETGAKGKIRLSPNNANKAATKELNNSWGFILWGILQSWSRC</sequence>
<reference evidence="1 2" key="1">
    <citation type="journal article" date="2017" name="ISME J.">
        <title>An acid-tolerant ammonia-oxidizing ?-proteobacterium from soil.</title>
        <authorList>
            <person name="Hayatsu M."/>
            <person name="Tago K."/>
            <person name="Uchiyama I."/>
            <person name="Toyoda A."/>
            <person name="Wang Y."/>
            <person name="Shimomura Y."/>
            <person name="Okubo T."/>
            <person name="Kurisu F."/>
            <person name="Hirono Y."/>
            <person name="Nonaka K."/>
            <person name="Akiyama H."/>
            <person name="Itoh T."/>
            <person name="Takami H."/>
        </authorList>
    </citation>
    <scope>NUCLEOTIDE SEQUENCE [LARGE SCALE GENOMIC DNA]</scope>
    <source>
        <strain evidence="1 2">TAO100</strain>
    </source>
</reference>
<proteinExistence type="predicted"/>
<keyword evidence="2" id="KW-1185">Reference proteome</keyword>
<evidence type="ECO:0000313" key="1">
    <source>
        <dbReference type="EMBL" id="BAW79846.1"/>
    </source>
</evidence>
<organism evidence="1 2">
    <name type="scientific">Candidatus Nitrosoglobus terrae</name>
    <dbReference type="NCBI Taxonomy" id="1630141"/>
    <lineage>
        <taxon>Bacteria</taxon>
        <taxon>Pseudomonadati</taxon>
        <taxon>Pseudomonadota</taxon>
        <taxon>Gammaproteobacteria</taxon>
        <taxon>Chromatiales</taxon>
        <taxon>Chromatiaceae</taxon>
        <taxon>Candidatus Nitrosoglobus</taxon>
    </lineage>
</organism>
<dbReference type="AlphaFoldDB" id="A0A1Q2SL25"/>
<gene>
    <name evidence="1" type="ORF">TAO_0476</name>
</gene>
<accession>A0A1Q2SL25</accession>
<name>A0A1Q2SL25_9GAMM</name>
<evidence type="ECO:0000313" key="2">
    <source>
        <dbReference type="Proteomes" id="UP000243679"/>
    </source>
</evidence>
<dbReference type="EMBL" id="AP014836">
    <property type="protein sequence ID" value="BAW79846.1"/>
    <property type="molecule type" value="Genomic_DNA"/>
</dbReference>
<dbReference type="KEGG" id="ntt:TAO_0476"/>
<dbReference type="Proteomes" id="UP000243679">
    <property type="component" value="Chromosome"/>
</dbReference>
<dbReference type="RefSeq" id="WP_172419046.1">
    <property type="nucleotide sequence ID" value="NZ_AP014836.1"/>
</dbReference>